<keyword evidence="2" id="KW-0732">Signal</keyword>
<dbReference type="Proteomes" id="UP001187415">
    <property type="component" value="Unassembled WGS sequence"/>
</dbReference>
<name>A0AA88NRT0_CHASR</name>
<reference evidence="3" key="1">
    <citation type="submission" date="2023-07" db="EMBL/GenBank/DDBJ databases">
        <title>Chromosome-level Genome Assembly of Striped Snakehead (Channa striata).</title>
        <authorList>
            <person name="Liu H."/>
        </authorList>
    </citation>
    <scope>NUCLEOTIDE SEQUENCE</scope>
    <source>
        <strain evidence="3">Gz</strain>
        <tissue evidence="3">Muscle</tissue>
    </source>
</reference>
<dbReference type="EMBL" id="JAUPFM010000001">
    <property type="protein sequence ID" value="KAK2862093.1"/>
    <property type="molecule type" value="Genomic_DNA"/>
</dbReference>
<sequence length="360" mass="39693">MAQHLLFVILMSLIPPKLTVNPAVIRETDAVKLNCQTPSFVAEVRCEFFTSTGQTLGDSSCLQTITGTDLLKMNHQHPPVYVKVTCFYKLGKGKSPSLHSETLSIFIHSPPPNLTASPSVITEMDSVTLNCQTPSYVSVDQCFFYFVKGKPAQRFSCLKTLTGAELLTFTNQNAPAEVEVTCSYLVTYESPESPMSYITIQTLLPPNLTFRGGQYQSPHSNVSSITITSKDERKPRTTESMQTFTVVTDIKPSTMESMREETMAKGDFMSMRNIDQEALLPAGNNGYSVITSVPAAECHTALDLSCVILHGFLLLVDSEKLKDKDSQNGESDTYHMYATIPEEPAASVLKNPMYSTLQAH</sequence>
<accession>A0AA88NRT0</accession>
<comment type="caution">
    <text evidence="3">The sequence shown here is derived from an EMBL/GenBank/DDBJ whole genome shotgun (WGS) entry which is preliminary data.</text>
</comment>
<dbReference type="AlphaFoldDB" id="A0AA88NRT0"/>
<protein>
    <submittedName>
        <fullName evidence="3">Uncharacterized protein</fullName>
    </submittedName>
</protein>
<feature type="signal peptide" evidence="2">
    <location>
        <begin position="1"/>
        <end position="19"/>
    </location>
</feature>
<gene>
    <name evidence="3" type="ORF">Q5P01_001626</name>
</gene>
<keyword evidence="4" id="KW-1185">Reference proteome</keyword>
<evidence type="ECO:0000256" key="1">
    <source>
        <dbReference type="SAM" id="MobiDB-lite"/>
    </source>
</evidence>
<feature type="chain" id="PRO_5041730125" evidence="2">
    <location>
        <begin position="20"/>
        <end position="360"/>
    </location>
</feature>
<feature type="region of interest" description="Disordered" evidence="1">
    <location>
        <begin position="221"/>
        <end position="240"/>
    </location>
</feature>
<organism evidence="3 4">
    <name type="scientific">Channa striata</name>
    <name type="common">Snakehead murrel</name>
    <name type="synonym">Ophicephalus striatus</name>
    <dbReference type="NCBI Taxonomy" id="64152"/>
    <lineage>
        <taxon>Eukaryota</taxon>
        <taxon>Metazoa</taxon>
        <taxon>Chordata</taxon>
        <taxon>Craniata</taxon>
        <taxon>Vertebrata</taxon>
        <taxon>Euteleostomi</taxon>
        <taxon>Actinopterygii</taxon>
        <taxon>Neopterygii</taxon>
        <taxon>Teleostei</taxon>
        <taxon>Neoteleostei</taxon>
        <taxon>Acanthomorphata</taxon>
        <taxon>Anabantaria</taxon>
        <taxon>Anabantiformes</taxon>
        <taxon>Channoidei</taxon>
        <taxon>Channidae</taxon>
        <taxon>Channa</taxon>
    </lineage>
</organism>
<evidence type="ECO:0000313" key="3">
    <source>
        <dbReference type="EMBL" id="KAK2862093.1"/>
    </source>
</evidence>
<evidence type="ECO:0000313" key="4">
    <source>
        <dbReference type="Proteomes" id="UP001187415"/>
    </source>
</evidence>
<proteinExistence type="predicted"/>
<evidence type="ECO:0000256" key="2">
    <source>
        <dbReference type="SAM" id="SignalP"/>
    </source>
</evidence>